<evidence type="ECO:0000256" key="2">
    <source>
        <dbReference type="SAM" id="SignalP"/>
    </source>
</evidence>
<dbReference type="InterPro" id="IPR039567">
    <property type="entry name" value="Gly-zipper"/>
</dbReference>
<dbReference type="RefSeq" id="WP_135531609.1">
    <property type="nucleotide sequence ID" value="NZ_SRKZ01000004.1"/>
</dbReference>
<feature type="domain" description="Glycine zipper" evidence="3">
    <location>
        <begin position="25"/>
        <end position="68"/>
    </location>
</feature>
<sequence>MRKLRFAFVAAACFLFTDCSTSKGTGTVVGGTGGAIVGGAIGGTGGAIIGGAAGAVGGRAIGKQRDKKKAEREAQRNQ</sequence>
<dbReference type="Proteomes" id="UP000298284">
    <property type="component" value="Unassembled WGS sequence"/>
</dbReference>
<feature type="transmembrane region" description="Helical" evidence="1">
    <location>
        <begin position="37"/>
        <end position="62"/>
    </location>
</feature>
<dbReference type="EMBL" id="SRKZ01000004">
    <property type="protein sequence ID" value="TGD79865.1"/>
    <property type="molecule type" value="Genomic_DNA"/>
</dbReference>
<evidence type="ECO:0000313" key="5">
    <source>
        <dbReference type="Proteomes" id="UP000298284"/>
    </source>
</evidence>
<reference evidence="4 5" key="1">
    <citation type="submission" date="2019-04" db="EMBL/GenBank/DDBJ databases">
        <authorList>
            <person name="Feng G."/>
            <person name="Zhang J."/>
            <person name="Zhu H."/>
        </authorList>
    </citation>
    <scope>NUCLEOTIDE SEQUENCE [LARGE SCALE GENOMIC DNA]</scope>
    <source>
        <strain evidence="4 5">JCM 19491</strain>
    </source>
</reference>
<feature type="chain" id="PRO_5021185579" description="Glycine zipper domain-containing protein" evidence="2">
    <location>
        <begin position="23"/>
        <end position="78"/>
    </location>
</feature>
<proteinExistence type="predicted"/>
<evidence type="ECO:0000259" key="3">
    <source>
        <dbReference type="Pfam" id="PF13488"/>
    </source>
</evidence>
<comment type="caution">
    <text evidence="4">The sequence shown here is derived from an EMBL/GenBank/DDBJ whole genome shotgun (WGS) entry which is preliminary data.</text>
</comment>
<feature type="signal peptide" evidence="2">
    <location>
        <begin position="1"/>
        <end position="22"/>
    </location>
</feature>
<protein>
    <recommendedName>
        <fullName evidence="3">Glycine zipper domain-containing protein</fullName>
    </recommendedName>
</protein>
<evidence type="ECO:0000256" key="1">
    <source>
        <dbReference type="SAM" id="Phobius"/>
    </source>
</evidence>
<dbReference type="AlphaFoldDB" id="A0A4Z0ML10"/>
<keyword evidence="5" id="KW-1185">Reference proteome</keyword>
<evidence type="ECO:0000313" key="4">
    <source>
        <dbReference type="EMBL" id="TGD79865.1"/>
    </source>
</evidence>
<keyword evidence="1" id="KW-0472">Membrane</keyword>
<name>A0A4Z0ML10_9BACT</name>
<keyword evidence="2" id="KW-0732">Signal</keyword>
<dbReference type="Pfam" id="PF13488">
    <property type="entry name" value="Gly-zipper_Omp"/>
    <property type="match status" value="1"/>
</dbReference>
<organism evidence="4 5">
    <name type="scientific">Hymenobacter wooponensis</name>
    <dbReference type="NCBI Taxonomy" id="1525360"/>
    <lineage>
        <taxon>Bacteria</taxon>
        <taxon>Pseudomonadati</taxon>
        <taxon>Bacteroidota</taxon>
        <taxon>Cytophagia</taxon>
        <taxon>Cytophagales</taxon>
        <taxon>Hymenobacteraceae</taxon>
        <taxon>Hymenobacter</taxon>
    </lineage>
</organism>
<accession>A0A4Z0ML10</accession>
<keyword evidence="1" id="KW-0812">Transmembrane</keyword>
<keyword evidence="1" id="KW-1133">Transmembrane helix</keyword>
<gene>
    <name evidence="4" type="ORF">EU557_16775</name>
</gene>